<reference evidence="1 2" key="1">
    <citation type="journal article" date="2022" name="Hortic Res">
        <title>A haplotype resolved chromosomal level avocado genome allows analysis of novel avocado genes.</title>
        <authorList>
            <person name="Nath O."/>
            <person name="Fletcher S.J."/>
            <person name="Hayward A."/>
            <person name="Shaw L.M."/>
            <person name="Masouleh A.K."/>
            <person name="Furtado A."/>
            <person name="Henry R.J."/>
            <person name="Mitter N."/>
        </authorList>
    </citation>
    <scope>NUCLEOTIDE SEQUENCE [LARGE SCALE GENOMIC DNA]</scope>
    <source>
        <strain evidence="2">cv. Hass</strain>
    </source>
</reference>
<name>A0ACC2KMB1_PERAE</name>
<evidence type="ECO:0000313" key="2">
    <source>
        <dbReference type="Proteomes" id="UP001234297"/>
    </source>
</evidence>
<organism evidence="1 2">
    <name type="scientific">Persea americana</name>
    <name type="common">Avocado</name>
    <dbReference type="NCBI Taxonomy" id="3435"/>
    <lineage>
        <taxon>Eukaryota</taxon>
        <taxon>Viridiplantae</taxon>
        <taxon>Streptophyta</taxon>
        <taxon>Embryophyta</taxon>
        <taxon>Tracheophyta</taxon>
        <taxon>Spermatophyta</taxon>
        <taxon>Magnoliopsida</taxon>
        <taxon>Magnoliidae</taxon>
        <taxon>Laurales</taxon>
        <taxon>Lauraceae</taxon>
        <taxon>Persea</taxon>
    </lineage>
</organism>
<evidence type="ECO:0000313" key="1">
    <source>
        <dbReference type="EMBL" id="KAJ8622158.1"/>
    </source>
</evidence>
<protein>
    <submittedName>
        <fullName evidence="1">Uncharacterized protein</fullName>
    </submittedName>
</protein>
<keyword evidence="2" id="KW-1185">Reference proteome</keyword>
<proteinExistence type="predicted"/>
<accession>A0ACC2KMB1</accession>
<comment type="caution">
    <text evidence="1">The sequence shown here is derived from an EMBL/GenBank/DDBJ whole genome shotgun (WGS) entry which is preliminary data.</text>
</comment>
<sequence>MMLLRRELHIFFTHHANNPRFLKSSNKGIHGHLYLNLIRSLGGKEGCLLNITQDQIQYTVFMDLIQG</sequence>
<dbReference type="EMBL" id="CM056818">
    <property type="protein sequence ID" value="KAJ8622158.1"/>
    <property type="molecule type" value="Genomic_DNA"/>
</dbReference>
<dbReference type="Proteomes" id="UP001234297">
    <property type="component" value="Chromosome 10"/>
</dbReference>
<gene>
    <name evidence="1" type="ORF">MRB53_030687</name>
</gene>